<feature type="region of interest" description="Disordered" evidence="1">
    <location>
        <begin position="78"/>
        <end position="116"/>
    </location>
</feature>
<evidence type="ECO:0000313" key="2">
    <source>
        <dbReference type="EMBL" id="CAA9585390.1"/>
    </source>
</evidence>
<feature type="non-terminal residue" evidence="2">
    <location>
        <position position="1"/>
    </location>
</feature>
<gene>
    <name evidence="2" type="ORF">AVDCRST_MAG19-4567</name>
</gene>
<reference evidence="2" key="1">
    <citation type="submission" date="2020-02" db="EMBL/GenBank/DDBJ databases">
        <authorList>
            <person name="Meier V. D."/>
        </authorList>
    </citation>
    <scope>NUCLEOTIDE SEQUENCE</scope>
    <source>
        <strain evidence="2">AVDCRST_MAG19</strain>
    </source>
</reference>
<name>A0A6J4VPM1_9BACT</name>
<dbReference type="AlphaFoldDB" id="A0A6J4VPM1"/>
<feature type="non-terminal residue" evidence="2">
    <location>
        <position position="410"/>
    </location>
</feature>
<feature type="compositionally biased region" description="Basic residues" evidence="1">
    <location>
        <begin position="203"/>
        <end position="221"/>
    </location>
</feature>
<feature type="compositionally biased region" description="Basic and acidic residues" evidence="1">
    <location>
        <begin position="222"/>
        <end position="233"/>
    </location>
</feature>
<organism evidence="2">
    <name type="scientific">uncultured Thermomicrobiales bacterium</name>
    <dbReference type="NCBI Taxonomy" id="1645740"/>
    <lineage>
        <taxon>Bacteria</taxon>
        <taxon>Pseudomonadati</taxon>
        <taxon>Thermomicrobiota</taxon>
        <taxon>Thermomicrobia</taxon>
        <taxon>Thermomicrobiales</taxon>
        <taxon>environmental samples</taxon>
    </lineage>
</organism>
<protein>
    <submittedName>
        <fullName evidence="2">Ammonium transporter</fullName>
    </submittedName>
</protein>
<sequence>GSQRGRYGMGSDVDGAGHADDPRAGLLLRRSRSAQKRPLDHHALVLYPGADQRPVGALGVHARVRTEPGRLHRRLRLPGDEWRRGNPDRLRPDDSPPRVRRLPDDVRGHHTGPDHGRLRRAEAVQGLRRLLPAVGHVRLRSRRALGLESRRVAPEVWGARLRRRHRCPHHLRRHRPRGGGHARQADRLRQQGRAGAAQSDLHRARRRTPLVRLVRLQRRQRAWRDGSRGERLPRHQHGRRHGRPDLDDGQLAAPRAAERARRGRRRGGRPGGDHPGRRLRRHPGFDPDRPRRGRVLLLRRRSLEEGRQARRRARRLCRPRRGRDLGCARDRSLRERSGQWPRRGQRSLLRQSGATPEAGGRRRGGDRLRRCGQLDHPQGDRPGDRPPRPGAGGGARPRHDDPRRARLPAL</sequence>
<feature type="region of interest" description="Disordered" evidence="1">
    <location>
        <begin position="168"/>
        <end position="299"/>
    </location>
</feature>
<evidence type="ECO:0000256" key="1">
    <source>
        <dbReference type="SAM" id="MobiDB-lite"/>
    </source>
</evidence>
<feature type="compositionally biased region" description="Basic residues" evidence="1">
    <location>
        <begin position="168"/>
        <end position="180"/>
    </location>
</feature>
<feature type="compositionally biased region" description="Basic and acidic residues" evidence="1">
    <location>
        <begin position="328"/>
        <end position="337"/>
    </location>
</feature>
<feature type="compositionally biased region" description="Basic and acidic residues" evidence="1">
    <location>
        <begin position="359"/>
        <end position="387"/>
    </location>
</feature>
<feature type="region of interest" description="Disordered" evidence="1">
    <location>
        <begin position="328"/>
        <end position="410"/>
    </location>
</feature>
<feature type="region of interest" description="Disordered" evidence="1">
    <location>
        <begin position="1"/>
        <end position="35"/>
    </location>
</feature>
<dbReference type="EMBL" id="CADCWL010000250">
    <property type="protein sequence ID" value="CAA9585390.1"/>
    <property type="molecule type" value="Genomic_DNA"/>
</dbReference>
<proteinExistence type="predicted"/>
<accession>A0A6J4VPM1</accession>